<dbReference type="PANTHER" id="PTHR37023">
    <property type="entry name" value="TRANSPOSASE"/>
    <property type="match status" value="1"/>
</dbReference>
<dbReference type="InterPro" id="IPR007069">
    <property type="entry name" value="Transposase_32"/>
</dbReference>
<dbReference type="Proteomes" id="UP001223336">
    <property type="component" value="Unassembled WGS sequence"/>
</dbReference>
<dbReference type="EMBL" id="JAVFKN010000005">
    <property type="protein sequence ID" value="MDQ5768097.1"/>
    <property type="molecule type" value="Genomic_DNA"/>
</dbReference>
<accession>A0AA51MN50</accession>
<dbReference type="GO" id="GO:0006313">
    <property type="term" value="P:DNA transposition"/>
    <property type="evidence" value="ECO:0007669"/>
    <property type="project" value="InterPro"/>
</dbReference>
<sequence length="402" mass="46489">MTDNKIIQKILSSEFPSYRAKYKQPFRVLKAVESQIRCRTEEQGVTRYRCAEDGLEKTVYHSCRNRGCTICNKRKQLEWLDSQKNRLLACDHFHLVFTLPSEYHPLWRYNRKWFIQTQFEVVSETLKDLLLAKNEKQATHKSYLDATPGFMLVLHTWGRQLTLHPHIHCLITAGGLTPSGQWKDVENGFLLPVKVAKALYRGKFQAKIKAFIQSESVKIPKDDSKETLMMMHKSLYKKEWSVRIQEKYPHGNGVLSYLSRYLGSSPIKAQQIQSVSHQSVEFGYKDHRDGKHKTLRLTMPEFMKRLLIHQPEIGVHTVRYYGIYGSQAKKAHQTSVELLGTASDQNVASSESNDLKKVYQVLCDCCGVAMQPTYVRFRRTQIENSIIKSVCPDQEADQRSIG</sequence>
<dbReference type="PANTHER" id="PTHR37023:SF1">
    <property type="entry name" value="ISSOD25 TRANSPOSASE TNPA_ISSOD25"/>
    <property type="match status" value="1"/>
</dbReference>
<dbReference type="RefSeq" id="WP_308134187.1">
    <property type="nucleotide sequence ID" value="NZ_CP133197.1"/>
</dbReference>
<feature type="domain" description="Transposase IS801/IS1294" evidence="1">
    <location>
        <begin position="149"/>
        <end position="327"/>
    </location>
</feature>
<dbReference type="GO" id="GO:0004803">
    <property type="term" value="F:transposase activity"/>
    <property type="evidence" value="ECO:0007669"/>
    <property type="project" value="InterPro"/>
</dbReference>
<dbReference type="Pfam" id="PF04986">
    <property type="entry name" value="Y2_Tnp"/>
    <property type="match status" value="1"/>
</dbReference>
<dbReference type="GO" id="GO:0003677">
    <property type="term" value="F:DNA binding"/>
    <property type="evidence" value="ECO:0007669"/>
    <property type="project" value="InterPro"/>
</dbReference>
<evidence type="ECO:0000313" key="5">
    <source>
        <dbReference type="Proteomes" id="UP001223336"/>
    </source>
</evidence>
<name>A0AA51MN50_9GAMM</name>
<keyword evidence="5" id="KW-1185">Reference proteome</keyword>
<evidence type="ECO:0000313" key="4">
    <source>
        <dbReference type="EMBL" id="WML85141.1"/>
    </source>
</evidence>
<dbReference type="InterPro" id="IPR026889">
    <property type="entry name" value="Zn_Tnp"/>
</dbReference>
<dbReference type="EMBL" id="CP133217">
    <property type="protein sequence ID" value="WML85141.1"/>
    <property type="molecule type" value="Genomic_DNA"/>
</dbReference>
<feature type="domain" description="Transposase zinc-binding" evidence="2">
    <location>
        <begin position="11"/>
        <end position="99"/>
    </location>
</feature>
<evidence type="ECO:0000259" key="2">
    <source>
        <dbReference type="Pfam" id="PF14319"/>
    </source>
</evidence>
<dbReference type="Proteomes" id="UP001229862">
    <property type="component" value="Chromosome"/>
</dbReference>
<proteinExistence type="predicted"/>
<protein>
    <submittedName>
        <fullName evidence="4">Transposase</fullName>
    </submittedName>
</protein>
<dbReference type="Pfam" id="PF14319">
    <property type="entry name" value="Zn_Tnp_IS91"/>
    <property type="match status" value="1"/>
</dbReference>
<organism evidence="4">
    <name type="scientific">Thiothrix subterranea</name>
    <dbReference type="NCBI Taxonomy" id="2735563"/>
    <lineage>
        <taxon>Bacteria</taxon>
        <taxon>Pseudomonadati</taxon>
        <taxon>Pseudomonadota</taxon>
        <taxon>Gammaproteobacteria</taxon>
        <taxon>Thiotrichales</taxon>
        <taxon>Thiotrichaceae</taxon>
        <taxon>Thiothrix</taxon>
    </lineage>
</organism>
<gene>
    <name evidence="3" type="ORF">RCC75_06130</name>
    <name evidence="4" type="ORF">RCG00_12595</name>
</gene>
<reference evidence="4 5" key="1">
    <citation type="submission" date="2023-08" db="EMBL/GenBank/DDBJ databases">
        <title>New molecular markers tilS and rpoB for phylogenetic and monitoring studies of the genus Thiothrix biodiversity.</title>
        <authorList>
            <person name="Ravin N.V."/>
            <person name="Smolyakov D."/>
            <person name="Markov N.D."/>
            <person name="Beletsky A.V."/>
            <person name="Mardanov A.V."/>
            <person name="Rudenko T.S."/>
            <person name="Grabovich M.Y."/>
        </authorList>
    </citation>
    <scope>NUCLEOTIDE SEQUENCE</scope>
    <source>
        <strain evidence="4">DNT52</strain>
        <strain evidence="3 5">H33</strain>
    </source>
</reference>
<dbReference type="AlphaFoldDB" id="A0AA51MN50"/>
<evidence type="ECO:0000313" key="3">
    <source>
        <dbReference type="EMBL" id="MDQ5768097.1"/>
    </source>
</evidence>
<evidence type="ECO:0000259" key="1">
    <source>
        <dbReference type="Pfam" id="PF04986"/>
    </source>
</evidence>